<dbReference type="AlphaFoldDB" id="A0A2N7VJH7"/>
<keyword evidence="4" id="KW-1185">Reference proteome</keyword>
<organism evidence="3 4">
    <name type="scientific">Trinickia soli</name>
    <dbReference type="NCBI Taxonomy" id="380675"/>
    <lineage>
        <taxon>Bacteria</taxon>
        <taxon>Pseudomonadati</taxon>
        <taxon>Pseudomonadota</taxon>
        <taxon>Betaproteobacteria</taxon>
        <taxon>Burkholderiales</taxon>
        <taxon>Burkholderiaceae</taxon>
        <taxon>Trinickia</taxon>
    </lineage>
</organism>
<protein>
    <submittedName>
        <fullName evidence="3">Salicylate hydroxylase</fullName>
    </submittedName>
</protein>
<dbReference type="GO" id="GO:0016491">
    <property type="term" value="F:oxidoreductase activity"/>
    <property type="evidence" value="ECO:0007669"/>
    <property type="project" value="UniProtKB-KW"/>
</dbReference>
<dbReference type="SUPFAM" id="SSF54427">
    <property type="entry name" value="NTF2-like"/>
    <property type="match status" value="1"/>
</dbReference>
<dbReference type="Gene3D" id="3.10.450.50">
    <property type="match status" value="1"/>
</dbReference>
<dbReference type="InterPro" id="IPR000391">
    <property type="entry name" value="Rng_hydr_dOase-bsu"/>
</dbReference>
<evidence type="ECO:0000256" key="1">
    <source>
        <dbReference type="ARBA" id="ARBA00009570"/>
    </source>
</evidence>
<comment type="similarity">
    <text evidence="1">Belongs to the bacterial ring-hydroxylating dioxygenase beta subunit family.</text>
</comment>
<dbReference type="Proteomes" id="UP000235347">
    <property type="component" value="Unassembled WGS sequence"/>
</dbReference>
<evidence type="ECO:0000256" key="2">
    <source>
        <dbReference type="ARBA" id="ARBA00023002"/>
    </source>
</evidence>
<sequence length="157" mass="18576">MLDFDTYQKLLALYADYAAVVDNNEWDKWPEFFTEHCAYKVQPRENYDRGLPLATLSFESKGMLKDRVYGMTETIFHDPYYQRHVVGIPRVHRADHERIEAQANYAVFRTKPDEMSTVFNVGRYIDTIRRTKDGLRFESRLCVFDSEMIANSLIYPI</sequence>
<reference evidence="3 4" key="1">
    <citation type="submission" date="2018-01" db="EMBL/GenBank/DDBJ databases">
        <title>Whole genome analyses suggest that Burkholderia sensu lato contains two further novel genera in the rhizoxinica-symbiotica group Mycetohabitans gen. nov., and Trinickia gen. nov.: implications for the evolution of diazotrophy and nodulation in the Burkholderiaceae.</title>
        <authorList>
            <person name="Estrada-de los Santos P."/>
            <person name="Palmer M."/>
            <person name="Chavez-Ramirez B."/>
            <person name="Beukes C."/>
            <person name="Steenkamp E.T."/>
            <person name="Hirsch A.M."/>
            <person name="Manyaka P."/>
            <person name="Maluk M."/>
            <person name="Lafos M."/>
            <person name="Crook M."/>
            <person name="Gross E."/>
            <person name="Simon M.F."/>
            <person name="Bueno dos Reis Junior F."/>
            <person name="Poole P.S."/>
            <person name="Venter S.N."/>
            <person name="James E.K."/>
        </authorList>
    </citation>
    <scope>NUCLEOTIDE SEQUENCE [LARGE SCALE GENOMIC DNA]</scope>
    <source>
        <strain evidence="3 4">GP25-8</strain>
    </source>
</reference>
<dbReference type="InterPro" id="IPR032710">
    <property type="entry name" value="NTF2-like_dom_sf"/>
</dbReference>
<evidence type="ECO:0000313" key="4">
    <source>
        <dbReference type="Proteomes" id="UP000235347"/>
    </source>
</evidence>
<evidence type="ECO:0000313" key="3">
    <source>
        <dbReference type="EMBL" id="PMS17315.1"/>
    </source>
</evidence>
<name>A0A2N7VJH7_9BURK</name>
<dbReference type="EMBL" id="PNYB01000030">
    <property type="protein sequence ID" value="PMS17315.1"/>
    <property type="molecule type" value="Genomic_DNA"/>
</dbReference>
<dbReference type="CDD" id="cd00667">
    <property type="entry name" value="ring_hydroxylating_dioxygenases_beta"/>
    <property type="match status" value="1"/>
</dbReference>
<proteinExistence type="inferred from homology"/>
<dbReference type="RefSeq" id="WP_102612431.1">
    <property type="nucleotide sequence ID" value="NZ_CADIKD010000026.1"/>
</dbReference>
<comment type="caution">
    <text evidence="3">The sequence shown here is derived from an EMBL/GenBank/DDBJ whole genome shotgun (WGS) entry which is preliminary data.</text>
</comment>
<gene>
    <name evidence="3" type="ORF">C0Z19_24495</name>
</gene>
<accession>A0A2N7VJH7</accession>
<dbReference type="Pfam" id="PF00866">
    <property type="entry name" value="Ring_hydroxyl_B"/>
    <property type="match status" value="1"/>
</dbReference>
<keyword evidence="2" id="KW-0560">Oxidoreductase</keyword>